<dbReference type="PANTHER" id="PTHR46128">
    <property type="entry name" value="MITOCHONDRIAL GROUP I INTRON SPLICING FACTOR CCM1"/>
    <property type="match status" value="1"/>
</dbReference>
<feature type="region of interest" description="Disordered" evidence="4">
    <location>
        <begin position="23"/>
        <end position="59"/>
    </location>
</feature>
<dbReference type="STRING" id="93759.A0A1R3ILM2"/>
<dbReference type="PROSITE" id="PS51375">
    <property type="entry name" value="PPR"/>
    <property type="match status" value="1"/>
</dbReference>
<name>A0A1R3ILM2_9ROSI</name>
<dbReference type="NCBIfam" id="TIGR00756">
    <property type="entry name" value="PPR"/>
    <property type="match status" value="1"/>
</dbReference>
<protein>
    <recommendedName>
        <fullName evidence="7">Pentacotripeptide-repeat region of PRORP domain-containing protein</fullName>
    </recommendedName>
</protein>
<dbReference type="Gene3D" id="1.25.40.10">
    <property type="entry name" value="Tetratricopeptide repeat domain"/>
    <property type="match status" value="1"/>
</dbReference>
<dbReference type="Proteomes" id="UP000187203">
    <property type="component" value="Unassembled WGS sequence"/>
</dbReference>
<dbReference type="InterPro" id="IPR011990">
    <property type="entry name" value="TPR-like_helical_dom_sf"/>
</dbReference>
<comment type="similarity">
    <text evidence="1">Belongs to the PPR family. P subfamily.</text>
</comment>
<keyword evidence="6" id="KW-1185">Reference proteome</keyword>
<dbReference type="OrthoDB" id="185373at2759"/>
<evidence type="ECO:0000256" key="2">
    <source>
        <dbReference type="ARBA" id="ARBA00022737"/>
    </source>
</evidence>
<dbReference type="PANTHER" id="PTHR46128:SF136">
    <property type="entry name" value="PENTACOTRIPEPTIDE-REPEAT REGION OF PRORP DOMAIN-CONTAINING PROTEIN"/>
    <property type="match status" value="1"/>
</dbReference>
<dbReference type="InterPro" id="IPR002885">
    <property type="entry name" value="PPR_rpt"/>
</dbReference>
<sequence>MGKVPPSFRTAISNSLVKKIPLEPQTAIPRQFPGKTPEKKPSQHSKTAQASRRTESLFKSPDLSSAKKVLSSIVASTKAPLDVRFHNALLQSYASVSTLNDSISFLHHMLKTQPSFSPDRSTYHILLSQSCKAPDSSLSPVHQTLNLMVTNGFQPNQVTVDVAIRSLCQAGRIDHALQLGRLMAKGMELYGAMKSAGMKLETASYATLVRALCKEGRVAEAYEVFDYAVESKSVTDVAAYSTLEVSLKWLKKAREQGLAV</sequence>
<evidence type="ECO:0000256" key="4">
    <source>
        <dbReference type="SAM" id="MobiDB-lite"/>
    </source>
</evidence>
<evidence type="ECO:0000256" key="3">
    <source>
        <dbReference type="PROSITE-ProRule" id="PRU00708"/>
    </source>
</evidence>
<dbReference type="Pfam" id="PF01535">
    <property type="entry name" value="PPR"/>
    <property type="match status" value="1"/>
</dbReference>
<organism evidence="5 6">
    <name type="scientific">Corchorus olitorius</name>
    <dbReference type="NCBI Taxonomy" id="93759"/>
    <lineage>
        <taxon>Eukaryota</taxon>
        <taxon>Viridiplantae</taxon>
        <taxon>Streptophyta</taxon>
        <taxon>Embryophyta</taxon>
        <taxon>Tracheophyta</taxon>
        <taxon>Spermatophyta</taxon>
        <taxon>Magnoliopsida</taxon>
        <taxon>eudicotyledons</taxon>
        <taxon>Gunneridae</taxon>
        <taxon>Pentapetalae</taxon>
        <taxon>rosids</taxon>
        <taxon>malvids</taxon>
        <taxon>Malvales</taxon>
        <taxon>Malvaceae</taxon>
        <taxon>Grewioideae</taxon>
        <taxon>Apeibeae</taxon>
        <taxon>Corchorus</taxon>
    </lineage>
</organism>
<evidence type="ECO:0008006" key="7">
    <source>
        <dbReference type="Google" id="ProtNLM"/>
    </source>
</evidence>
<dbReference type="EMBL" id="AWUE01017978">
    <property type="protein sequence ID" value="OMO83460.1"/>
    <property type="molecule type" value="Genomic_DNA"/>
</dbReference>
<feature type="repeat" description="PPR" evidence="3">
    <location>
        <begin position="201"/>
        <end position="235"/>
    </location>
</feature>
<evidence type="ECO:0000313" key="6">
    <source>
        <dbReference type="Proteomes" id="UP000187203"/>
    </source>
</evidence>
<accession>A0A1R3ILM2</accession>
<dbReference type="Pfam" id="PF12854">
    <property type="entry name" value="PPR_1"/>
    <property type="match status" value="1"/>
</dbReference>
<evidence type="ECO:0000256" key="1">
    <source>
        <dbReference type="ARBA" id="ARBA00007626"/>
    </source>
</evidence>
<comment type="caution">
    <text evidence="5">The sequence shown here is derived from an EMBL/GenBank/DDBJ whole genome shotgun (WGS) entry which is preliminary data.</text>
</comment>
<evidence type="ECO:0000313" key="5">
    <source>
        <dbReference type="EMBL" id="OMO83460.1"/>
    </source>
</evidence>
<keyword evidence="2" id="KW-0677">Repeat</keyword>
<dbReference type="InterPro" id="IPR050872">
    <property type="entry name" value="PPR_P_subfamily"/>
</dbReference>
<dbReference type="AlphaFoldDB" id="A0A1R3ILM2"/>
<reference evidence="6" key="1">
    <citation type="submission" date="2013-09" db="EMBL/GenBank/DDBJ databases">
        <title>Corchorus olitorius genome sequencing.</title>
        <authorList>
            <person name="Alam M."/>
            <person name="Haque M.S."/>
            <person name="Islam M.S."/>
            <person name="Emdad E.M."/>
            <person name="Islam M.M."/>
            <person name="Ahmed B."/>
            <person name="Halim A."/>
            <person name="Hossen Q.M.M."/>
            <person name="Hossain M.Z."/>
            <person name="Ahmed R."/>
            <person name="Khan M.M."/>
            <person name="Islam R."/>
            <person name="Rashid M.M."/>
            <person name="Khan S.A."/>
            <person name="Rahman M.S."/>
            <person name="Alam M."/>
            <person name="Yahiya A.S."/>
            <person name="Khan M.S."/>
            <person name="Azam M.S."/>
            <person name="Haque T."/>
            <person name="Lashkar M.Z.H."/>
            <person name="Akhand A.I."/>
            <person name="Morshed G."/>
            <person name="Roy S."/>
            <person name="Uddin K.S."/>
            <person name="Rabeya T."/>
            <person name="Hossain A.S."/>
            <person name="Chowdhury A."/>
            <person name="Snigdha A.R."/>
            <person name="Mortoza M.S."/>
            <person name="Matin S.A."/>
            <person name="Hoque S.M.E."/>
            <person name="Islam M.K."/>
            <person name="Roy D.K."/>
            <person name="Haider R."/>
            <person name="Moosa M.M."/>
            <person name="Elias S.M."/>
            <person name="Hasan A.M."/>
            <person name="Jahan S."/>
            <person name="Shafiuddin M."/>
            <person name="Mahmood N."/>
            <person name="Shommy N.S."/>
        </authorList>
    </citation>
    <scope>NUCLEOTIDE SEQUENCE [LARGE SCALE GENOMIC DNA]</scope>
    <source>
        <strain evidence="6">cv. O-4</strain>
    </source>
</reference>
<gene>
    <name evidence="5" type="ORF">COLO4_22522</name>
</gene>
<proteinExistence type="inferred from homology"/>